<dbReference type="GO" id="GO:0003677">
    <property type="term" value="F:DNA binding"/>
    <property type="evidence" value="ECO:0007669"/>
    <property type="project" value="InterPro"/>
</dbReference>
<dbReference type="PANTHER" id="PTHR37038">
    <property type="entry name" value="TRANSCRIPTIONAL REGULATOR-RELATED"/>
    <property type="match status" value="1"/>
</dbReference>
<dbReference type="InterPro" id="IPR010982">
    <property type="entry name" value="Lambda_DNA-bd_dom_sf"/>
</dbReference>
<dbReference type="InterPro" id="IPR001387">
    <property type="entry name" value="Cro/C1-type_HTH"/>
</dbReference>
<dbReference type="Proteomes" id="UP000255236">
    <property type="component" value="Unassembled WGS sequence"/>
</dbReference>
<dbReference type="InterPro" id="IPR011990">
    <property type="entry name" value="TPR-like_helical_dom_sf"/>
</dbReference>
<accession>A0A380L0E0</accession>
<dbReference type="Pfam" id="PF21259">
    <property type="entry name" value="Rgg_C"/>
    <property type="match status" value="1"/>
</dbReference>
<dbReference type="CDD" id="cd00093">
    <property type="entry name" value="HTH_XRE"/>
    <property type="match status" value="1"/>
</dbReference>
<dbReference type="SUPFAM" id="SSF47413">
    <property type="entry name" value="lambda repressor-like DNA-binding domains"/>
    <property type="match status" value="1"/>
</dbReference>
<reference evidence="2" key="1">
    <citation type="submission" date="2018-06" db="EMBL/GenBank/DDBJ databases">
        <authorList>
            <consortium name="Pathogen Informatics"/>
            <person name="Doyle S."/>
        </authorList>
    </citation>
    <scope>NUCLEOTIDE SEQUENCE [LARGE SCALE GENOMIC DNA]</scope>
    <source>
        <strain evidence="2">NCTC11063</strain>
    </source>
</reference>
<dbReference type="NCBIfam" id="TIGR01716">
    <property type="entry name" value="RGG_Cterm"/>
    <property type="match status" value="1"/>
</dbReference>
<organism evidence="2 3">
    <name type="scientific">Streptococcus milleri</name>
    <dbReference type="NCBI Taxonomy" id="33040"/>
    <lineage>
        <taxon>Bacteria</taxon>
        <taxon>Bacillati</taxon>
        <taxon>Bacillota</taxon>
        <taxon>Bacilli</taxon>
        <taxon>Lactobacillales</taxon>
        <taxon>Streptococcaceae</taxon>
        <taxon>Streptococcus</taxon>
    </lineage>
</organism>
<gene>
    <name evidence="2" type="ORF">NCTC11063_00191</name>
</gene>
<protein>
    <submittedName>
        <fullName evidence="2">Transcriptional regulator</fullName>
    </submittedName>
</protein>
<proteinExistence type="predicted"/>
<dbReference type="Gene3D" id="1.25.40.10">
    <property type="entry name" value="Tetratricopeptide repeat domain"/>
    <property type="match status" value="1"/>
</dbReference>
<dbReference type="PROSITE" id="PS50943">
    <property type="entry name" value="HTH_CROC1"/>
    <property type="match status" value="1"/>
</dbReference>
<evidence type="ECO:0000313" key="3">
    <source>
        <dbReference type="Proteomes" id="UP000255236"/>
    </source>
</evidence>
<dbReference type="InterPro" id="IPR053163">
    <property type="entry name" value="HTH-type_regulator_Rgg"/>
</dbReference>
<keyword evidence="3" id="KW-1185">Reference proteome</keyword>
<name>A0A380L0E0_9STRE</name>
<dbReference type="InterPro" id="IPR010057">
    <property type="entry name" value="Transcription_activator_Rgg_C"/>
</dbReference>
<evidence type="ECO:0000313" key="2">
    <source>
        <dbReference type="EMBL" id="SUN79391.1"/>
    </source>
</evidence>
<dbReference type="EMBL" id="UHFT01000001">
    <property type="protein sequence ID" value="SUN79391.1"/>
    <property type="molecule type" value="Genomic_DNA"/>
</dbReference>
<feature type="domain" description="HTH cro/C1-type" evidence="1">
    <location>
        <begin position="12"/>
        <end position="64"/>
    </location>
</feature>
<sequence length="303" mass="35706">MIDKMELGEFYRELRIARGVKQNEVACEGLTASQLSKFELGQSMLSADKLFLAIEGINMTFAEFAYKLNSYQESQHIQLGHQIVDLFVHQDKDGLEDLLHKVQEKVSSQQYIRLNKIVIQNALHSLDSSYILKEEDKQFITAYLFAIDSWTWFELYLFCNAMPFLENQDLIFLSTSLMEKSKEFKELVYNQIYMKSCFLNVISEMMERELYQYISIFESELEKLLTPYDVFEKLLLQFLRKINIYLQTGGENQKEIEDFIQSLKVLDNPQLIALLTLKLQQYEKLLKTEDNRTENNNIHDNSE</sequence>
<dbReference type="PANTHER" id="PTHR37038:SF12">
    <property type="entry name" value="TRANSCRIPTIONAL REGULATOR"/>
    <property type="match status" value="1"/>
</dbReference>
<evidence type="ECO:0000259" key="1">
    <source>
        <dbReference type="PROSITE" id="PS50943"/>
    </source>
</evidence>
<dbReference type="AlphaFoldDB" id="A0A380L0E0"/>
<dbReference type="RefSeq" id="WP_049476305.1">
    <property type="nucleotide sequence ID" value="NZ_UHFT01000001.1"/>
</dbReference>
<comment type="caution">
    <text evidence="2">The sequence shown here is derived from an EMBL/GenBank/DDBJ whole genome shotgun (WGS) entry which is preliminary data.</text>
</comment>